<evidence type="ECO:0000256" key="5">
    <source>
        <dbReference type="ARBA" id="ARBA00023002"/>
    </source>
</evidence>
<dbReference type="RefSeq" id="WP_196197306.1">
    <property type="nucleotide sequence ID" value="NZ_JADPRT010000015.1"/>
</dbReference>
<dbReference type="EMBL" id="JADPRT010000015">
    <property type="protein sequence ID" value="MBF9072128.1"/>
    <property type="molecule type" value="Genomic_DNA"/>
</dbReference>
<dbReference type="Gene3D" id="2.40.110.10">
    <property type="entry name" value="Butyryl-CoA Dehydrogenase, subunit A, domain 2"/>
    <property type="match status" value="1"/>
</dbReference>
<dbReference type="InterPro" id="IPR052161">
    <property type="entry name" value="Mycobact_Acyl-CoA_DH"/>
</dbReference>
<reference evidence="11" key="1">
    <citation type="submission" date="2020-11" db="EMBL/GenBank/DDBJ databases">
        <title>Isolation and identification of active actinomycetes.</title>
        <authorList>
            <person name="Yu B."/>
        </authorList>
    </citation>
    <scope>NUCLEOTIDE SEQUENCE</scope>
    <source>
        <strain evidence="11">NEAU-YB345</strain>
    </source>
</reference>
<feature type="domain" description="Acyl-CoA oxidase/dehydrogenase middle" evidence="8">
    <location>
        <begin position="122"/>
        <end position="223"/>
    </location>
</feature>
<proteinExistence type="inferred from homology"/>
<evidence type="ECO:0000313" key="11">
    <source>
        <dbReference type="EMBL" id="MBF9072939.1"/>
    </source>
</evidence>
<dbReference type="Pfam" id="PF00441">
    <property type="entry name" value="Acyl-CoA_dh_1"/>
    <property type="match status" value="1"/>
</dbReference>
<dbReference type="Pfam" id="PF02771">
    <property type="entry name" value="Acyl-CoA_dh_N"/>
    <property type="match status" value="1"/>
</dbReference>
<organism evidence="11 12">
    <name type="scientific">Streptacidiphilus fuscans</name>
    <dbReference type="NCBI Taxonomy" id="2789292"/>
    <lineage>
        <taxon>Bacteria</taxon>
        <taxon>Bacillati</taxon>
        <taxon>Actinomycetota</taxon>
        <taxon>Actinomycetes</taxon>
        <taxon>Kitasatosporales</taxon>
        <taxon>Streptomycetaceae</taxon>
        <taxon>Streptacidiphilus</taxon>
    </lineage>
</organism>
<dbReference type="InterPro" id="IPR037069">
    <property type="entry name" value="AcylCoA_DH/ox_N_sf"/>
</dbReference>
<comment type="cofactor">
    <cofactor evidence="1 6">
        <name>FAD</name>
        <dbReference type="ChEBI" id="CHEBI:57692"/>
    </cofactor>
</comment>
<evidence type="ECO:0000259" key="9">
    <source>
        <dbReference type="Pfam" id="PF02771"/>
    </source>
</evidence>
<gene>
    <name evidence="10" type="ORF">I2501_29295</name>
    <name evidence="11" type="ORF">I2501_33485</name>
</gene>
<evidence type="ECO:0000256" key="2">
    <source>
        <dbReference type="ARBA" id="ARBA00009347"/>
    </source>
</evidence>
<keyword evidence="4 6" id="KW-0274">FAD</keyword>
<evidence type="ECO:0000256" key="1">
    <source>
        <dbReference type="ARBA" id="ARBA00001974"/>
    </source>
</evidence>
<evidence type="ECO:0000259" key="7">
    <source>
        <dbReference type="Pfam" id="PF00441"/>
    </source>
</evidence>
<keyword evidence="5 6" id="KW-0560">Oxidoreductase</keyword>
<dbReference type="EMBL" id="JADPRT010000019">
    <property type="protein sequence ID" value="MBF9072939.1"/>
    <property type="molecule type" value="Genomic_DNA"/>
</dbReference>
<evidence type="ECO:0000256" key="3">
    <source>
        <dbReference type="ARBA" id="ARBA00022630"/>
    </source>
</evidence>
<feature type="domain" description="Acyl-CoA dehydrogenase/oxidase N-terminal" evidence="9">
    <location>
        <begin position="9"/>
        <end position="117"/>
    </location>
</feature>
<comment type="similarity">
    <text evidence="2 6">Belongs to the acyl-CoA dehydrogenase family.</text>
</comment>
<evidence type="ECO:0000256" key="6">
    <source>
        <dbReference type="RuleBase" id="RU362125"/>
    </source>
</evidence>
<dbReference type="PANTHER" id="PTHR43292:SF3">
    <property type="entry name" value="ACYL-COA DEHYDROGENASE FADE29"/>
    <property type="match status" value="1"/>
</dbReference>
<dbReference type="InterPro" id="IPR013786">
    <property type="entry name" value="AcylCoA_DH/ox_N"/>
</dbReference>
<dbReference type="GO" id="GO:0005886">
    <property type="term" value="C:plasma membrane"/>
    <property type="evidence" value="ECO:0007669"/>
    <property type="project" value="TreeGrafter"/>
</dbReference>
<protein>
    <submittedName>
        <fullName evidence="11">Acyl-CoA dehydrogenase family protein</fullName>
    </submittedName>
</protein>
<dbReference type="SUPFAM" id="SSF47203">
    <property type="entry name" value="Acyl-CoA dehydrogenase C-terminal domain-like"/>
    <property type="match status" value="1"/>
</dbReference>
<keyword evidence="12" id="KW-1185">Reference proteome</keyword>
<dbReference type="PANTHER" id="PTHR43292">
    <property type="entry name" value="ACYL-COA DEHYDROGENASE"/>
    <property type="match status" value="1"/>
</dbReference>
<dbReference type="InterPro" id="IPR006091">
    <property type="entry name" value="Acyl-CoA_Oxase/DH_mid-dom"/>
</dbReference>
<name>A0A931B9D0_9ACTN</name>
<dbReference type="Pfam" id="PF02770">
    <property type="entry name" value="Acyl-CoA_dh_M"/>
    <property type="match status" value="1"/>
</dbReference>
<sequence length="389" mass="42191">MDFAFDAADEEFRARAREWLEARLGAGGAFSDLRGAKVPEDAERRRAWERELGAGGWIGLGWPDDSLTRQVVWFEEYARAQAPDPLGIVGEQLLAPTLLAHGTAEQRERYLPGIASGGTIWCQGYSEPDAGSDLAGVRTSAVPAEDGSGDWLVSGQKTWTSLSQWADWCFVLARTEPGSQRHAGLSLLLLPMDQPGPNGARIEVRPIRQLNGVSEFSEVFFDQARAVDVLGAVGDGWRIAMTLLSFERGAGMLGRQIGYARELDAVLRAAALTGADRDPVLREALTRQWADLQVMRANALRTLGTAEPATAAVAKLVWANWHQRLGELAVQVQGLPGAFAGGRAHQVDGYPLTSAQHTLLFSRADTIYGGSDQIQRNIIAERVLGLPRG</sequence>
<dbReference type="InterPro" id="IPR009100">
    <property type="entry name" value="AcylCoA_DH/oxidase_NM_dom_sf"/>
</dbReference>
<accession>A0A931B9D0</accession>
<keyword evidence="3 6" id="KW-0285">Flavoprotein</keyword>
<dbReference type="SUPFAM" id="SSF56645">
    <property type="entry name" value="Acyl-CoA dehydrogenase NM domain-like"/>
    <property type="match status" value="1"/>
</dbReference>
<dbReference type="InterPro" id="IPR036250">
    <property type="entry name" value="AcylCo_DH-like_C"/>
</dbReference>
<evidence type="ECO:0000259" key="8">
    <source>
        <dbReference type="Pfam" id="PF02770"/>
    </source>
</evidence>
<dbReference type="AlphaFoldDB" id="A0A931B9D0"/>
<evidence type="ECO:0000313" key="10">
    <source>
        <dbReference type="EMBL" id="MBF9072128.1"/>
    </source>
</evidence>
<dbReference type="GO" id="GO:0050660">
    <property type="term" value="F:flavin adenine dinucleotide binding"/>
    <property type="evidence" value="ECO:0007669"/>
    <property type="project" value="InterPro"/>
</dbReference>
<dbReference type="InterPro" id="IPR009075">
    <property type="entry name" value="AcylCo_DH/oxidase_C"/>
</dbReference>
<dbReference type="Proteomes" id="UP000657385">
    <property type="component" value="Unassembled WGS sequence"/>
</dbReference>
<evidence type="ECO:0000313" key="12">
    <source>
        <dbReference type="Proteomes" id="UP000657385"/>
    </source>
</evidence>
<dbReference type="Gene3D" id="1.10.540.10">
    <property type="entry name" value="Acyl-CoA dehydrogenase/oxidase, N-terminal domain"/>
    <property type="match status" value="1"/>
</dbReference>
<dbReference type="GO" id="GO:0016627">
    <property type="term" value="F:oxidoreductase activity, acting on the CH-CH group of donors"/>
    <property type="evidence" value="ECO:0007669"/>
    <property type="project" value="InterPro"/>
</dbReference>
<evidence type="ECO:0000256" key="4">
    <source>
        <dbReference type="ARBA" id="ARBA00022827"/>
    </source>
</evidence>
<comment type="caution">
    <text evidence="11">The sequence shown here is derived from an EMBL/GenBank/DDBJ whole genome shotgun (WGS) entry which is preliminary data.</text>
</comment>
<feature type="domain" description="Acyl-CoA dehydrogenase/oxidase C-terminal" evidence="7">
    <location>
        <begin position="234"/>
        <end position="384"/>
    </location>
</feature>
<dbReference type="InterPro" id="IPR046373">
    <property type="entry name" value="Acyl-CoA_Oxase/DH_mid-dom_sf"/>
</dbReference>
<dbReference type="Gene3D" id="1.20.140.10">
    <property type="entry name" value="Butyryl-CoA Dehydrogenase, subunit A, domain 3"/>
    <property type="match status" value="1"/>
</dbReference>